<evidence type="ECO:0000313" key="1">
    <source>
        <dbReference type="EMBL" id="KAI3690232.1"/>
    </source>
</evidence>
<sequence>MCGMKAKGDDGLMAAVFLSGVGFCNRCLRVEVGDDNPKDPSPPPSPKSPPKQKTPPPSPPRDKTPPHSPPRPEGFTFSLIKESDDPAIVRAKEKYFNDCAGMFQENLNKEWRDATASTTEGLSQRVLRNFFEFQPLINADFVPI</sequence>
<keyword evidence="2" id="KW-1185">Reference proteome</keyword>
<accession>A0ACB8YWW6</accession>
<name>A0ACB8YWW6_CICIN</name>
<reference evidence="2" key="1">
    <citation type="journal article" date="2022" name="Mol. Ecol. Resour.">
        <title>The genomes of chicory, endive, great burdock and yacon provide insights into Asteraceae palaeo-polyploidization history and plant inulin production.</title>
        <authorList>
            <person name="Fan W."/>
            <person name="Wang S."/>
            <person name="Wang H."/>
            <person name="Wang A."/>
            <person name="Jiang F."/>
            <person name="Liu H."/>
            <person name="Zhao H."/>
            <person name="Xu D."/>
            <person name="Zhang Y."/>
        </authorList>
    </citation>
    <scope>NUCLEOTIDE SEQUENCE [LARGE SCALE GENOMIC DNA]</scope>
    <source>
        <strain evidence="2">cv. Punajuju</strain>
    </source>
</reference>
<reference evidence="1 2" key="2">
    <citation type="journal article" date="2022" name="Mol. Ecol. Resour.">
        <title>The genomes of chicory, endive, great burdock and yacon provide insights into Asteraceae paleo-polyploidization history and plant inulin production.</title>
        <authorList>
            <person name="Fan W."/>
            <person name="Wang S."/>
            <person name="Wang H."/>
            <person name="Wang A."/>
            <person name="Jiang F."/>
            <person name="Liu H."/>
            <person name="Zhao H."/>
            <person name="Xu D."/>
            <person name="Zhang Y."/>
        </authorList>
    </citation>
    <scope>NUCLEOTIDE SEQUENCE [LARGE SCALE GENOMIC DNA]</scope>
    <source>
        <strain evidence="2">cv. Punajuju</strain>
        <tissue evidence="1">Leaves</tissue>
    </source>
</reference>
<dbReference type="Proteomes" id="UP001055811">
    <property type="component" value="Linkage Group LG09"/>
</dbReference>
<evidence type="ECO:0000313" key="2">
    <source>
        <dbReference type="Proteomes" id="UP001055811"/>
    </source>
</evidence>
<gene>
    <name evidence="1" type="ORF">L2E82_48209</name>
</gene>
<proteinExistence type="predicted"/>
<protein>
    <submittedName>
        <fullName evidence="1">Uncharacterized protein</fullName>
    </submittedName>
</protein>
<comment type="caution">
    <text evidence="1">The sequence shown here is derived from an EMBL/GenBank/DDBJ whole genome shotgun (WGS) entry which is preliminary data.</text>
</comment>
<organism evidence="1 2">
    <name type="scientific">Cichorium intybus</name>
    <name type="common">Chicory</name>
    <dbReference type="NCBI Taxonomy" id="13427"/>
    <lineage>
        <taxon>Eukaryota</taxon>
        <taxon>Viridiplantae</taxon>
        <taxon>Streptophyta</taxon>
        <taxon>Embryophyta</taxon>
        <taxon>Tracheophyta</taxon>
        <taxon>Spermatophyta</taxon>
        <taxon>Magnoliopsida</taxon>
        <taxon>eudicotyledons</taxon>
        <taxon>Gunneridae</taxon>
        <taxon>Pentapetalae</taxon>
        <taxon>asterids</taxon>
        <taxon>campanulids</taxon>
        <taxon>Asterales</taxon>
        <taxon>Asteraceae</taxon>
        <taxon>Cichorioideae</taxon>
        <taxon>Cichorieae</taxon>
        <taxon>Cichoriinae</taxon>
        <taxon>Cichorium</taxon>
    </lineage>
</organism>
<dbReference type="EMBL" id="CM042017">
    <property type="protein sequence ID" value="KAI3690232.1"/>
    <property type="molecule type" value="Genomic_DNA"/>
</dbReference>